<dbReference type="Gene3D" id="1.20.1540.10">
    <property type="entry name" value="Rhomboid-like"/>
    <property type="match status" value="1"/>
</dbReference>
<evidence type="ECO:0000256" key="1">
    <source>
        <dbReference type="ARBA" id="ARBA00004651"/>
    </source>
</evidence>
<dbReference type="PANTHER" id="PTHR34697">
    <property type="entry name" value="PHOSPHATIDYLGLYCEROL LYSYLTRANSFERASE"/>
    <property type="match status" value="1"/>
</dbReference>
<evidence type="ECO:0000256" key="6">
    <source>
        <dbReference type="SAM" id="Phobius"/>
    </source>
</evidence>
<keyword evidence="2" id="KW-1003">Cell membrane</keyword>
<keyword evidence="9" id="KW-1185">Reference proteome</keyword>
<dbReference type="SUPFAM" id="SSF144091">
    <property type="entry name" value="Rhomboid-like"/>
    <property type="match status" value="1"/>
</dbReference>
<feature type="transmembrane region" description="Helical" evidence="6">
    <location>
        <begin position="356"/>
        <end position="376"/>
    </location>
</feature>
<keyword evidence="4 6" id="KW-1133">Transmembrane helix</keyword>
<feature type="transmembrane region" description="Helical" evidence="6">
    <location>
        <begin position="294"/>
        <end position="315"/>
    </location>
</feature>
<dbReference type="GO" id="GO:0055091">
    <property type="term" value="P:phospholipid homeostasis"/>
    <property type="evidence" value="ECO:0007669"/>
    <property type="project" value="TreeGrafter"/>
</dbReference>
<dbReference type="RefSeq" id="WP_182385025.1">
    <property type="nucleotide sequence ID" value="NZ_CP059833.1"/>
</dbReference>
<dbReference type="GO" id="GO:0016755">
    <property type="term" value="F:aminoacyltransferase activity"/>
    <property type="evidence" value="ECO:0007669"/>
    <property type="project" value="TreeGrafter"/>
</dbReference>
<evidence type="ECO:0000259" key="7">
    <source>
        <dbReference type="Pfam" id="PF09924"/>
    </source>
</evidence>
<dbReference type="InterPro" id="IPR035952">
    <property type="entry name" value="Rhomboid-like_sf"/>
</dbReference>
<evidence type="ECO:0000313" key="8">
    <source>
        <dbReference type="EMBL" id="QMV84216.1"/>
    </source>
</evidence>
<evidence type="ECO:0000313" key="9">
    <source>
        <dbReference type="Proteomes" id="UP000515570"/>
    </source>
</evidence>
<organism evidence="8 9">
    <name type="scientific">Corynebacterium hindlerae</name>
    <dbReference type="NCBI Taxonomy" id="699041"/>
    <lineage>
        <taxon>Bacteria</taxon>
        <taxon>Bacillati</taxon>
        <taxon>Actinomycetota</taxon>
        <taxon>Actinomycetes</taxon>
        <taxon>Mycobacteriales</taxon>
        <taxon>Corynebacteriaceae</taxon>
        <taxon>Corynebacterium</taxon>
    </lineage>
</organism>
<dbReference type="EMBL" id="CP059833">
    <property type="protein sequence ID" value="QMV84216.1"/>
    <property type="molecule type" value="Genomic_DNA"/>
</dbReference>
<dbReference type="Proteomes" id="UP000515570">
    <property type="component" value="Chromosome"/>
</dbReference>
<dbReference type="GO" id="GO:0005886">
    <property type="term" value="C:plasma membrane"/>
    <property type="evidence" value="ECO:0007669"/>
    <property type="project" value="UniProtKB-SubCell"/>
</dbReference>
<keyword evidence="3 6" id="KW-0812">Transmembrane</keyword>
<evidence type="ECO:0000256" key="5">
    <source>
        <dbReference type="ARBA" id="ARBA00023136"/>
    </source>
</evidence>
<evidence type="ECO:0000256" key="2">
    <source>
        <dbReference type="ARBA" id="ARBA00022475"/>
    </source>
</evidence>
<dbReference type="Pfam" id="PF09924">
    <property type="entry name" value="LPG_synthase_C"/>
    <property type="match status" value="1"/>
</dbReference>
<sequence length="774" mass="84504">MKLKNYPVTLGAVVVLWALRATYGFDTDWIRDSLGFGISTDSPWWTVFSSALTVATWSGAVLLTIALLLLGGAVERNLGSRRYFLGAVIAHLIGLALGSACVWTLDKIGLYWGDMLEHERILNPFVWLVGISMYASAQMGPLWRHRIRTLLLVLTTTLILYAGVMADFAFFGAAISGLLLGQWVSHRKLQLPKSSLRESRVLVAIMVLTVFAGPWLSGMNPDAAGPFSDVAFFVVPELSSDLVTFVCEDNVAPAACARILSHLSASGVGQALANTMPLFIAAVFALGLARGRRIAYHFSLLALAVTVLAIGGELFRLGFDDPVFLVYISLPWLLCGGFLVARRGLFSVKLSVNRRLGFFAAVAGWFVATAAVWLVVGRMVFKASFSQLLAALPLRYLPPVVAKFASFDVLPTTPTAWALTQWVGVVFWAGFLVLFIRLIGSAPDPVSESDRVRARELLQAGGGDHLSWMTLWPGNSYWFGDGGYVAYRLHNGIAVTVGEPVGPPELADAFESYIYSTGAQVAWYSVRPSFAETRDHWNRVAVAEESVIPVVDAPEFKGKKFQDIRTARNRATKEGIHAEWTTWSECSLTVRAQIAEISEEWVSDKALPEMGFTLGGLAELDDPAVRLMLALDEEGQVHGVTSWLPAPGGIVLDFMRRRTDGFRPVVEFLIASVVEQAYNDGLSWVSLSGAPLAATDPGALGQVLERVGSALEPLYGFRSLAAFKRKFDPVHETWLMLYRDPLALPAIGMAVSKCYVPEIGAEARKLAWHTLGKN</sequence>
<evidence type="ECO:0000256" key="3">
    <source>
        <dbReference type="ARBA" id="ARBA00022692"/>
    </source>
</evidence>
<feature type="transmembrane region" description="Helical" evidence="6">
    <location>
        <begin position="48"/>
        <end position="71"/>
    </location>
</feature>
<feature type="transmembrane region" description="Helical" evidence="6">
    <location>
        <begin position="83"/>
        <end position="105"/>
    </location>
</feature>
<dbReference type="InterPro" id="IPR024320">
    <property type="entry name" value="LPG_synthase_C"/>
</dbReference>
<protein>
    <submittedName>
        <fullName evidence="8">DUF2156 domain-containing protein</fullName>
    </submittedName>
</protein>
<feature type="transmembrane region" description="Helical" evidence="6">
    <location>
        <begin position="322"/>
        <end position="341"/>
    </location>
</feature>
<accession>A0A7G5FC75</accession>
<name>A0A7G5FC75_9CORY</name>
<keyword evidence="5 6" id="KW-0472">Membrane</keyword>
<dbReference type="AlphaFoldDB" id="A0A7G5FC75"/>
<gene>
    <name evidence="8" type="ORF">HW450_07445</name>
</gene>
<feature type="transmembrane region" description="Helical" evidence="6">
    <location>
        <begin position="199"/>
        <end position="217"/>
    </location>
</feature>
<feature type="transmembrane region" description="Helical" evidence="6">
    <location>
        <begin position="150"/>
        <end position="179"/>
    </location>
</feature>
<proteinExistence type="predicted"/>
<dbReference type="InterPro" id="IPR051211">
    <property type="entry name" value="PG_lysyltransferase"/>
</dbReference>
<evidence type="ECO:0000256" key="4">
    <source>
        <dbReference type="ARBA" id="ARBA00022989"/>
    </source>
</evidence>
<comment type="subcellular location">
    <subcellularLocation>
        <location evidence="1">Cell membrane</location>
        <topology evidence="1">Multi-pass membrane protein</topology>
    </subcellularLocation>
</comment>
<feature type="transmembrane region" description="Helical" evidence="6">
    <location>
        <begin position="268"/>
        <end position="288"/>
    </location>
</feature>
<feature type="transmembrane region" description="Helical" evidence="6">
    <location>
        <begin position="419"/>
        <end position="439"/>
    </location>
</feature>
<reference evidence="8 9" key="1">
    <citation type="submission" date="2020-07" db="EMBL/GenBank/DDBJ databases">
        <title>non toxigenic Corynebacterium sp. nov from a clinical source.</title>
        <authorList>
            <person name="Bernier A.-M."/>
            <person name="Bernard K."/>
        </authorList>
    </citation>
    <scope>NUCLEOTIDE SEQUENCE [LARGE SCALE GENOMIC DNA]</scope>
    <source>
        <strain evidence="9">NML 93-0612</strain>
    </source>
</reference>
<feature type="domain" description="Phosphatidylglycerol lysyltransferase C-terminal" evidence="7">
    <location>
        <begin position="456"/>
        <end position="738"/>
    </location>
</feature>
<dbReference type="PANTHER" id="PTHR34697:SF2">
    <property type="entry name" value="PHOSPHATIDYLGLYCEROL LYSYLTRANSFERASE"/>
    <property type="match status" value="1"/>
</dbReference>